<feature type="compositionally biased region" description="Low complexity" evidence="11">
    <location>
        <begin position="87"/>
        <end position="118"/>
    </location>
</feature>
<dbReference type="CDD" id="cd06849">
    <property type="entry name" value="lipoyl_domain"/>
    <property type="match status" value="1"/>
</dbReference>
<dbReference type="InterPro" id="IPR011053">
    <property type="entry name" value="Single_hybrid_motif"/>
</dbReference>
<name>A0ABX3A4W1_9GAMM</name>
<keyword evidence="6" id="KW-0808">Transferase</keyword>
<evidence type="ECO:0000256" key="5">
    <source>
        <dbReference type="ARBA" id="ARBA00022532"/>
    </source>
</evidence>
<dbReference type="InterPro" id="IPR006255">
    <property type="entry name" value="SucB"/>
</dbReference>
<dbReference type="NCBIfam" id="TIGR01347">
    <property type="entry name" value="sucB"/>
    <property type="match status" value="1"/>
</dbReference>
<keyword evidence="14" id="KW-1185">Reference proteome</keyword>
<feature type="region of interest" description="Disordered" evidence="11">
    <location>
        <begin position="87"/>
        <end position="129"/>
    </location>
</feature>
<evidence type="ECO:0000313" key="14">
    <source>
        <dbReference type="Proteomes" id="UP000094329"/>
    </source>
</evidence>
<evidence type="ECO:0000256" key="2">
    <source>
        <dbReference type="ARBA" id="ARBA00004052"/>
    </source>
</evidence>
<comment type="catalytic activity">
    <reaction evidence="9">
        <text>N(6)-[(R)-dihydrolipoyl]-L-lysyl-[protein] + succinyl-CoA = N(6)-[(R)-S(8)-succinyldihydrolipoyl]-L-lysyl-[protein] + CoA</text>
        <dbReference type="Rhea" id="RHEA:15213"/>
        <dbReference type="Rhea" id="RHEA-COMP:10475"/>
        <dbReference type="Rhea" id="RHEA-COMP:20092"/>
        <dbReference type="ChEBI" id="CHEBI:57287"/>
        <dbReference type="ChEBI" id="CHEBI:57292"/>
        <dbReference type="ChEBI" id="CHEBI:83100"/>
        <dbReference type="ChEBI" id="CHEBI:83120"/>
        <dbReference type="EC" id="2.3.1.61"/>
    </reaction>
</comment>
<comment type="pathway">
    <text evidence="3">Amino-acid degradation; L-lysine degradation via saccharopine pathway; glutaryl-CoA from L-lysine: step 6/6.</text>
</comment>
<dbReference type="Gene3D" id="2.40.50.100">
    <property type="match status" value="1"/>
</dbReference>
<protein>
    <recommendedName>
        <fullName evidence="10">Dihydrolipoyllysine-residue succinyltransferase</fullName>
        <ecNumber evidence="10">2.3.1.61</ecNumber>
    </recommendedName>
</protein>
<comment type="cofactor">
    <cofactor evidence="1">
        <name>(R)-lipoate</name>
        <dbReference type="ChEBI" id="CHEBI:83088"/>
    </cofactor>
</comment>
<organism evidence="13 14">
    <name type="scientific">Piscirickettsia litoralis</name>
    <dbReference type="NCBI Taxonomy" id="1891921"/>
    <lineage>
        <taxon>Bacteria</taxon>
        <taxon>Pseudomonadati</taxon>
        <taxon>Pseudomonadota</taxon>
        <taxon>Gammaproteobacteria</taxon>
        <taxon>Thiotrichales</taxon>
        <taxon>Piscirickettsiaceae</taxon>
        <taxon>Piscirickettsia</taxon>
    </lineage>
</organism>
<dbReference type="EC" id="2.3.1.61" evidence="10"/>
<evidence type="ECO:0000256" key="11">
    <source>
        <dbReference type="SAM" id="MobiDB-lite"/>
    </source>
</evidence>
<sequence length="383" mass="41345">MSSVEIKTPVFPESVTDGTIVAWHKQPGEAVEQEETIVEIETDKVVLEVPAPADGVLEVIAANEGDTVVAEQLLGTIKEGAVAKEAPAVAEKPAEAASTPAAAKPAAKAAEPSAAAKAPEIEGHLSPSLRRKVGEGVDVSSILGVAPEAAGRLEKRVPMSRLRARVAERLLEAQHNNAILTTFNEVNMKPVMDLRKQYKDKFEKDHDARLGFMSFFLKACVVALKEFPEVNASVDGTDILYHNYYDIGVAISSPRGLVVPVVRDVDQLSYAGVESSILNYAYQARDGKLAMEDMLGGTFTVTNGGTFGSMMSTPIINPPQSAILGMHNIVERAVVEKGEIVIRPMMYIALSYDHRIIDGASSVRFLVRVKEMLEDPARMLLNV</sequence>
<dbReference type="Gene3D" id="3.30.559.10">
    <property type="entry name" value="Chloramphenicol acetyltransferase-like domain"/>
    <property type="match status" value="1"/>
</dbReference>
<dbReference type="RefSeq" id="WP_069312480.1">
    <property type="nucleotide sequence ID" value="NZ_MDTU01000001.1"/>
</dbReference>
<dbReference type="EMBL" id="MDTU01000001">
    <property type="protein sequence ID" value="ODN42683.1"/>
    <property type="molecule type" value="Genomic_DNA"/>
</dbReference>
<comment type="caution">
    <text evidence="13">The sequence shown here is derived from an EMBL/GenBank/DDBJ whole genome shotgun (WGS) entry which is preliminary data.</text>
</comment>
<reference evidence="13 14" key="1">
    <citation type="submission" date="2016-08" db="EMBL/GenBank/DDBJ databases">
        <title>Draft genome sequence of Candidatus Piscirickettsia litoralis, from seawater.</title>
        <authorList>
            <person name="Wan X."/>
            <person name="Lee A.J."/>
            <person name="Hou S."/>
            <person name="Donachie S.P."/>
        </authorList>
    </citation>
    <scope>NUCLEOTIDE SEQUENCE [LARGE SCALE GENOMIC DNA]</scope>
    <source>
        <strain evidence="13 14">Y2</strain>
    </source>
</reference>
<gene>
    <name evidence="13" type="ORF">BGC07_06815</name>
</gene>
<dbReference type="InterPro" id="IPR001078">
    <property type="entry name" value="2-oxoacid_DH_actylTfrase"/>
</dbReference>
<evidence type="ECO:0000259" key="12">
    <source>
        <dbReference type="PROSITE" id="PS50968"/>
    </source>
</evidence>
<dbReference type="SUPFAM" id="SSF52777">
    <property type="entry name" value="CoA-dependent acyltransferases"/>
    <property type="match status" value="1"/>
</dbReference>
<dbReference type="PANTHER" id="PTHR43416:SF5">
    <property type="entry name" value="DIHYDROLIPOYLLYSINE-RESIDUE SUCCINYLTRANSFERASE COMPONENT OF 2-OXOGLUTARATE DEHYDROGENASE COMPLEX, MITOCHONDRIAL"/>
    <property type="match status" value="1"/>
</dbReference>
<evidence type="ECO:0000256" key="3">
    <source>
        <dbReference type="ARBA" id="ARBA00005145"/>
    </source>
</evidence>
<dbReference type="PANTHER" id="PTHR43416">
    <property type="entry name" value="DIHYDROLIPOYLLYSINE-RESIDUE SUCCINYLTRANSFERASE COMPONENT OF 2-OXOGLUTARATE DEHYDROGENASE COMPLEX, MITOCHONDRIAL-RELATED"/>
    <property type="match status" value="1"/>
</dbReference>
<dbReference type="SUPFAM" id="SSF51230">
    <property type="entry name" value="Single hybrid motif"/>
    <property type="match status" value="1"/>
</dbReference>
<evidence type="ECO:0000256" key="10">
    <source>
        <dbReference type="NCBIfam" id="TIGR01347"/>
    </source>
</evidence>
<keyword evidence="8" id="KW-0012">Acyltransferase</keyword>
<comment type="similarity">
    <text evidence="4">Belongs to the 2-oxoacid dehydrogenase family.</text>
</comment>
<evidence type="ECO:0000256" key="6">
    <source>
        <dbReference type="ARBA" id="ARBA00022679"/>
    </source>
</evidence>
<comment type="function">
    <text evidence="2">E2 component of the 2-oxoglutarate dehydrogenase (OGDH) complex which catalyzes the second step in the conversion of 2-oxoglutarate to succinyl-CoA and CO(2).</text>
</comment>
<dbReference type="InterPro" id="IPR000089">
    <property type="entry name" value="Biotin_lipoyl"/>
</dbReference>
<dbReference type="InterPro" id="IPR023213">
    <property type="entry name" value="CAT-like_dom_sf"/>
</dbReference>
<evidence type="ECO:0000313" key="13">
    <source>
        <dbReference type="EMBL" id="ODN42683.1"/>
    </source>
</evidence>
<evidence type="ECO:0000256" key="7">
    <source>
        <dbReference type="ARBA" id="ARBA00022823"/>
    </source>
</evidence>
<dbReference type="Pfam" id="PF00198">
    <property type="entry name" value="2-oxoacid_dh"/>
    <property type="match status" value="1"/>
</dbReference>
<dbReference type="InterPro" id="IPR050537">
    <property type="entry name" value="2-oxoacid_dehydrogenase"/>
</dbReference>
<dbReference type="Pfam" id="PF00364">
    <property type="entry name" value="Biotin_lipoyl"/>
    <property type="match status" value="1"/>
</dbReference>
<keyword evidence="5" id="KW-0816">Tricarboxylic acid cycle</keyword>
<accession>A0ABX3A4W1</accession>
<dbReference type="Proteomes" id="UP000094329">
    <property type="component" value="Unassembled WGS sequence"/>
</dbReference>
<evidence type="ECO:0000256" key="1">
    <source>
        <dbReference type="ARBA" id="ARBA00001938"/>
    </source>
</evidence>
<proteinExistence type="inferred from homology"/>
<dbReference type="PROSITE" id="PS50968">
    <property type="entry name" value="BIOTINYL_LIPOYL"/>
    <property type="match status" value="1"/>
</dbReference>
<feature type="domain" description="Lipoyl-binding" evidence="12">
    <location>
        <begin position="3"/>
        <end position="78"/>
    </location>
</feature>
<evidence type="ECO:0000256" key="4">
    <source>
        <dbReference type="ARBA" id="ARBA00007317"/>
    </source>
</evidence>
<dbReference type="InterPro" id="IPR003016">
    <property type="entry name" value="2-oxoA_DH_lipoyl-BS"/>
</dbReference>
<keyword evidence="7" id="KW-0450">Lipoyl</keyword>
<evidence type="ECO:0000256" key="8">
    <source>
        <dbReference type="ARBA" id="ARBA00023315"/>
    </source>
</evidence>
<evidence type="ECO:0000256" key="9">
    <source>
        <dbReference type="ARBA" id="ARBA00052761"/>
    </source>
</evidence>
<dbReference type="PROSITE" id="PS00189">
    <property type="entry name" value="LIPOYL"/>
    <property type="match status" value="1"/>
</dbReference>